<evidence type="ECO:0000313" key="3">
    <source>
        <dbReference type="Proteomes" id="UP000050482"/>
    </source>
</evidence>
<name>A0A0P9EY15_9BACL</name>
<keyword evidence="1" id="KW-0175">Coiled coil</keyword>
<proteinExistence type="predicted"/>
<dbReference type="RefSeq" id="WP_054968841.1">
    <property type="nucleotide sequence ID" value="NZ_LJCO01000041.1"/>
</dbReference>
<dbReference type="EMBL" id="LJCO01000041">
    <property type="protein sequence ID" value="KPV44031.1"/>
    <property type="molecule type" value="Genomic_DNA"/>
</dbReference>
<dbReference type="AlphaFoldDB" id="A0A0P9EY15"/>
<dbReference type="PATRIC" id="fig|471514.4.peg.3373"/>
<feature type="coiled-coil region" evidence="1">
    <location>
        <begin position="52"/>
        <end position="82"/>
    </location>
</feature>
<dbReference type="Proteomes" id="UP000050482">
    <property type="component" value="Unassembled WGS sequence"/>
</dbReference>
<accession>A0A0P9EY15</accession>
<protein>
    <submittedName>
        <fullName evidence="2">Uncharacterized protein</fullName>
    </submittedName>
</protein>
<keyword evidence="3" id="KW-1185">Reference proteome</keyword>
<sequence length="93" mass="10586">MNVLDLIPIHEKLIMLEDAIRKEVPRPKSQSRALGLFDLLTTVQNGFDRYSLNGAESYLQCLEDLLSRLEQAEMTINKWVDEIAPDWLEVAGG</sequence>
<organism evidence="2 3">
    <name type="scientific">Alicyclobacillus ferrooxydans</name>
    <dbReference type="NCBI Taxonomy" id="471514"/>
    <lineage>
        <taxon>Bacteria</taxon>
        <taxon>Bacillati</taxon>
        <taxon>Bacillota</taxon>
        <taxon>Bacilli</taxon>
        <taxon>Bacillales</taxon>
        <taxon>Alicyclobacillaceae</taxon>
        <taxon>Alicyclobacillus</taxon>
    </lineage>
</organism>
<comment type="caution">
    <text evidence="2">The sequence shown here is derived from an EMBL/GenBank/DDBJ whole genome shotgun (WGS) entry which is preliminary data.</text>
</comment>
<gene>
    <name evidence="2" type="ORF">AN477_08975</name>
</gene>
<reference evidence="2 3" key="1">
    <citation type="submission" date="2015-09" db="EMBL/GenBank/DDBJ databases">
        <title>Draft genome sequence of Alicyclobacillus ferrooxydans DSM 22381.</title>
        <authorList>
            <person name="Hemp J."/>
        </authorList>
    </citation>
    <scope>NUCLEOTIDE SEQUENCE [LARGE SCALE GENOMIC DNA]</scope>
    <source>
        <strain evidence="2 3">TC-34</strain>
    </source>
</reference>
<dbReference type="STRING" id="471514.AN477_08975"/>
<evidence type="ECO:0000313" key="2">
    <source>
        <dbReference type="EMBL" id="KPV44031.1"/>
    </source>
</evidence>
<evidence type="ECO:0000256" key="1">
    <source>
        <dbReference type="SAM" id="Coils"/>
    </source>
</evidence>